<name>A0A0F9TR98_9ZZZZ</name>
<accession>A0A0F9TR98</accession>
<reference evidence="1" key="1">
    <citation type="journal article" date="2015" name="Nature">
        <title>Complex archaea that bridge the gap between prokaryotes and eukaryotes.</title>
        <authorList>
            <person name="Spang A."/>
            <person name="Saw J.H."/>
            <person name="Jorgensen S.L."/>
            <person name="Zaremba-Niedzwiedzka K."/>
            <person name="Martijn J."/>
            <person name="Lind A.E."/>
            <person name="van Eijk R."/>
            <person name="Schleper C."/>
            <person name="Guy L."/>
            <person name="Ettema T.J."/>
        </authorList>
    </citation>
    <scope>NUCLEOTIDE SEQUENCE</scope>
</reference>
<protein>
    <submittedName>
        <fullName evidence="1">Uncharacterized protein</fullName>
    </submittedName>
</protein>
<comment type="caution">
    <text evidence="1">The sequence shown here is derived from an EMBL/GenBank/DDBJ whole genome shotgun (WGS) entry which is preliminary data.</text>
</comment>
<organism evidence="1">
    <name type="scientific">marine sediment metagenome</name>
    <dbReference type="NCBI Taxonomy" id="412755"/>
    <lineage>
        <taxon>unclassified sequences</taxon>
        <taxon>metagenomes</taxon>
        <taxon>ecological metagenomes</taxon>
    </lineage>
</organism>
<dbReference type="EMBL" id="LAZR01001482">
    <property type="protein sequence ID" value="KKN43903.1"/>
    <property type="molecule type" value="Genomic_DNA"/>
</dbReference>
<evidence type="ECO:0000313" key="1">
    <source>
        <dbReference type="EMBL" id="KKN43903.1"/>
    </source>
</evidence>
<proteinExistence type="predicted"/>
<dbReference type="AlphaFoldDB" id="A0A0F9TR98"/>
<gene>
    <name evidence="1" type="ORF">LCGC14_0698520</name>
</gene>
<sequence>MRDSRGRYGLGREVDQLVAEAKRALKYLDAETRYEGDELADAIRAATGEDDVTLKEGE</sequence>